<evidence type="ECO:0000313" key="3">
    <source>
        <dbReference type="Proteomes" id="UP000324021"/>
    </source>
</evidence>
<dbReference type="EMBL" id="FMZP01000077">
    <property type="protein sequence ID" value="SDD94736.1"/>
    <property type="molecule type" value="Genomic_DNA"/>
</dbReference>
<feature type="region of interest" description="Disordered" evidence="1">
    <location>
        <begin position="1"/>
        <end position="37"/>
    </location>
</feature>
<evidence type="ECO:0000313" key="2">
    <source>
        <dbReference type="EMBL" id="SDD94736.1"/>
    </source>
</evidence>
<protein>
    <submittedName>
        <fullName evidence="2">Uncharacterized protein</fullName>
    </submittedName>
</protein>
<name>A0A1G6YYU5_9EURY</name>
<accession>A0A1G6YYU5</accession>
<organism evidence="2 3">
    <name type="scientific">Natrinema hispanicum</name>
    <dbReference type="NCBI Taxonomy" id="392421"/>
    <lineage>
        <taxon>Archaea</taxon>
        <taxon>Methanobacteriati</taxon>
        <taxon>Methanobacteriota</taxon>
        <taxon>Stenosarchaea group</taxon>
        <taxon>Halobacteria</taxon>
        <taxon>Halobacteriales</taxon>
        <taxon>Natrialbaceae</taxon>
        <taxon>Natrinema</taxon>
    </lineage>
</organism>
<proteinExistence type="predicted"/>
<evidence type="ECO:0000256" key="1">
    <source>
        <dbReference type="SAM" id="MobiDB-lite"/>
    </source>
</evidence>
<reference evidence="2 3" key="1">
    <citation type="submission" date="2016-10" db="EMBL/GenBank/DDBJ databases">
        <authorList>
            <person name="Varghese N."/>
            <person name="Submissions S."/>
        </authorList>
    </citation>
    <scope>NUCLEOTIDE SEQUENCE [LARGE SCALE GENOMIC DNA]</scope>
    <source>
        <strain evidence="2 3">CDM_1</strain>
    </source>
</reference>
<dbReference type="Proteomes" id="UP000324021">
    <property type="component" value="Unassembled WGS sequence"/>
</dbReference>
<dbReference type="AlphaFoldDB" id="A0A1G6YYU5"/>
<sequence length="77" mass="8376">MQQGLTYRGCNPHTGFPVKSSETQNRPRVIEIGPTPKRGSDVLWLTHTGFPVNDIVISLESGRQSVGPVNDSDEASL</sequence>
<gene>
    <name evidence="2" type="ORF">SAMN05192552_10774</name>
</gene>